<feature type="region of interest" description="Disordered" evidence="12">
    <location>
        <begin position="401"/>
        <end position="515"/>
    </location>
</feature>
<keyword evidence="7" id="KW-0539">Nucleus</keyword>
<evidence type="ECO:0000256" key="3">
    <source>
        <dbReference type="ARBA" id="ARBA00022737"/>
    </source>
</evidence>
<dbReference type="CTD" id="64376"/>
<evidence type="ECO:0000256" key="1">
    <source>
        <dbReference type="ARBA" id="ARBA00004123"/>
    </source>
</evidence>
<feature type="domain" description="C2H2-type" evidence="13">
    <location>
        <begin position="149"/>
        <end position="172"/>
    </location>
</feature>
<dbReference type="InterPro" id="IPR036236">
    <property type="entry name" value="Znf_C2H2_sf"/>
</dbReference>
<feature type="compositionally biased region" description="Polar residues" evidence="12">
    <location>
        <begin position="437"/>
        <end position="446"/>
    </location>
</feature>
<dbReference type="GO" id="GO:0008270">
    <property type="term" value="F:zinc ion binding"/>
    <property type="evidence" value="ECO:0007669"/>
    <property type="project" value="UniProtKB-KW"/>
</dbReference>
<dbReference type="InterPro" id="IPR013087">
    <property type="entry name" value="Znf_C2H2_type"/>
</dbReference>
<keyword evidence="14" id="KW-1185">Reference proteome</keyword>
<comment type="subcellular location">
    <subcellularLocation>
        <location evidence="1">Nucleus</location>
    </subcellularLocation>
</comment>
<dbReference type="PROSITE" id="PS50157">
    <property type="entry name" value="ZINC_FINGER_C2H2_2"/>
    <property type="match status" value="3"/>
</dbReference>
<dbReference type="FunFam" id="3.30.160.60:FF:000924">
    <property type="entry name" value="IKAROS family zinc finger 5"/>
    <property type="match status" value="1"/>
</dbReference>
<keyword evidence="4 11" id="KW-0863">Zinc-finger</keyword>
<protein>
    <recommendedName>
        <fullName evidence="9">Zinc finger protein Pegasus</fullName>
    </recommendedName>
    <alternativeName>
        <fullName evidence="10">Ikaros family zinc finger protein 5</fullName>
    </alternativeName>
</protein>
<feature type="compositionally biased region" description="Low complexity" evidence="12">
    <location>
        <begin position="403"/>
        <end position="418"/>
    </location>
</feature>
<evidence type="ECO:0000256" key="2">
    <source>
        <dbReference type="ARBA" id="ARBA00022723"/>
    </source>
</evidence>
<sequence length="573" mass="62113">MADMAAATVTVKMEADGDTGDPPQDFVKDFQEYLTQQTNQVNLISGSIGSETDPEPLNGVGDPSALADKMEGCLEDGLGLPLDGYERTQDGKLKCKYCDYACKGTARLEEHMRTHTGEKPYRCHLCSFASAYVRHLEAHMRSHTGEKPYKCNLCSFRCSDRSNLSHHRRRRHKTSGLVGLSGLAQRGILANRRSLLGLGAAFVRRAHHAYPGHSGSLLSASSYNLHQHGGGGYGGRRASLSLNMSPPTMVGMGHGSIAPQSNARFHGDDLAPSMRNYSSLSDGGVAPEMSEETPLSQLSALAGQISCLVSGEVRGTQTAHADQRGRVGNICETGRINEQEELDCSETQGIICSETGQLIEDGNKDGLALQERDGKIMEHLYAAHNLEMPANGPVVAASISLAQEQSPAHSSPEPQSHHSAQHHHHQQQHHHSQPSSRQTSPYPNKQESGHHPPSGCSPIRLTSSSEMSLRANTPSSTGSHRSTPALPVLQTPGSCPPGGRLSPMRGPPALSNQADTEAHQCPHCDIYFPDNILYTIHMGCHGYENPFQCNVCGYCCHDRYDFSCHFARGQHKR</sequence>
<dbReference type="RefSeq" id="XP_032818456.1">
    <property type="nucleotide sequence ID" value="XM_032962565.1"/>
</dbReference>
<keyword evidence="2" id="KW-0479">Metal-binding</keyword>
<dbReference type="InterPro" id="IPR056438">
    <property type="entry name" value="Znf-C2H2_CTCF"/>
</dbReference>
<dbReference type="InterPro" id="IPR050589">
    <property type="entry name" value="Ikaros_C2H2-ZF"/>
</dbReference>
<evidence type="ECO:0000256" key="8">
    <source>
        <dbReference type="ARBA" id="ARBA00038390"/>
    </source>
</evidence>
<evidence type="ECO:0000313" key="14">
    <source>
        <dbReference type="Proteomes" id="UP001318040"/>
    </source>
</evidence>
<proteinExistence type="inferred from homology"/>
<dbReference type="PANTHER" id="PTHR24404:SF55">
    <property type="entry name" value="ZINC FINGER PROTEIN PEGASUS"/>
    <property type="match status" value="1"/>
</dbReference>
<evidence type="ECO:0000256" key="7">
    <source>
        <dbReference type="ARBA" id="ARBA00023242"/>
    </source>
</evidence>
<dbReference type="GO" id="GO:0005634">
    <property type="term" value="C:nucleus"/>
    <property type="evidence" value="ECO:0007669"/>
    <property type="project" value="UniProtKB-SubCell"/>
</dbReference>
<keyword evidence="5" id="KW-0862">Zinc</keyword>
<dbReference type="Pfam" id="PF23611">
    <property type="entry name" value="zf-C2H2_16"/>
    <property type="match status" value="1"/>
</dbReference>
<gene>
    <name evidence="15 16" type="primary">IKZF5</name>
</gene>
<dbReference type="Gene3D" id="3.30.160.60">
    <property type="entry name" value="Classic Zinc Finger"/>
    <property type="match status" value="4"/>
</dbReference>
<evidence type="ECO:0000256" key="4">
    <source>
        <dbReference type="ARBA" id="ARBA00022771"/>
    </source>
</evidence>
<name>A0AAJ7TIF6_PETMA</name>
<evidence type="ECO:0000259" key="13">
    <source>
        <dbReference type="PROSITE" id="PS50157"/>
    </source>
</evidence>
<evidence type="ECO:0000313" key="16">
    <source>
        <dbReference type="RefSeq" id="XP_032818457.1"/>
    </source>
</evidence>
<evidence type="ECO:0000256" key="5">
    <source>
        <dbReference type="ARBA" id="ARBA00022833"/>
    </source>
</evidence>
<dbReference type="GO" id="GO:0003700">
    <property type="term" value="F:DNA-binding transcription factor activity"/>
    <property type="evidence" value="ECO:0007669"/>
    <property type="project" value="TreeGrafter"/>
</dbReference>
<dbReference type="PROSITE" id="PS00028">
    <property type="entry name" value="ZINC_FINGER_C2H2_1"/>
    <property type="match status" value="4"/>
</dbReference>
<evidence type="ECO:0000313" key="15">
    <source>
        <dbReference type="RefSeq" id="XP_032818456.1"/>
    </source>
</evidence>
<evidence type="ECO:0000256" key="12">
    <source>
        <dbReference type="SAM" id="MobiDB-lite"/>
    </source>
</evidence>
<dbReference type="SUPFAM" id="SSF57667">
    <property type="entry name" value="beta-beta-alpha zinc fingers"/>
    <property type="match status" value="3"/>
</dbReference>
<dbReference type="KEGG" id="pmrn:116947135"/>
<feature type="domain" description="C2H2-type" evidence="13">
    <location>
        <begin position="121"/>
        <end position="148"/>
    </location>
</feature>
<dbReference type="Proteomes" id="UP001318040">
    <property type="component" value="Chromosome 29"/>
</dbReference>
<organism evidence="14 16">
    <name type="scientific">Petromyzon marinus</name>
    <name type="common">Sea lamprey</name>
    <dbReference type="NCBI Taxonomy" id="7757"/>
    <lineage>
        <taxon>Eukaryota</taxon>
        <taxon>Metazoa</taxon>
        <taxon>Chordata</taxon>
        <taxon>Craniata</taxon>
        <taxon>Vertebrata</taxon>
        <taxon>Cyclostomata</taxon>
        <taxon>Hyperoartia</taxon>
        <taxon>Petromyzontiformes</taxon>
        <taxon>Petromyzontidae</taxon>
        <taxon>Petromyzon</taxon>
    </lineage>
</organism>
<accession>A0AAJ7TIF6</accession>
<keyword evidence="6" id="KW-0238">DNA-binding</keyword>
<evidence type="ECO:0000256" key="11">
    <source>
        <dbReference type="PROSITE-ProRule" id="PRU00042"/>
    </source>
</evidence>
<dbReference type="PANTHER" id="PTHR24404">
    <property type="entry name" value="ZINC FINGER PROTEIN"/>
    <property type="match status" value="1"/>
</dbReference>
<evidence type="ECO:0000256" key="6">
    <source>
        <dbReference type="ARBA" id="ARBA00023125"/>
    </source>
</evidence>
<dbReference type="GO" id="GO:0000978">
    <property type="term" value="F:RNA polymerase II cis-regulatory region sequence-specific DNA binding"/>
    <property type="evidence" value="ECO:0007669"/>
    <property type="project" value="TreeGrafter"/>
</dbReference>
<dbReference type="SMART" id="SM00355">
    <property type="entry name" value="ZnF_C2H2"/>
    <property type="match status" value="5"/>
</dbReference>
<dbReference type="GeneID" id="116947135"/>
<dbReference type="GO" id="GO:0006357">
    <property type="term" value="P:regulation of transcription by RNA polymerase II"/>
    <property type="evidence" value="ECO:0007669"/>
    <property type="project" value="TreeGrafter"/>
</dbReference>
<comment type="similarity">
    <text evidence="8">Belongs to the Ikaros C2H2-type zinc-finger protein family.</text>
</comment>
<evidence type="ECO:0000256" key="10">
    <source>
        <dbReference type="ARBA" id="ARBA00043251"/>
    </source>
</evidence>
<dbReference type="FunFam" id="3.30.160.60:FF:001097">
    <property type="entry name" value="IKAROS family zinc finger 5"/>
    <property type="match status" value="1"/>
</dbReference>
<keyword evidence="3" id="KW-0677">Repeat</keyword>
<feature type="domain" description="C2H2-type" evidence="13">
    <location>
        <begin position="93"/>
        <end position="120"/>
    </location>
</feature>
<reference evidence="15 16" key="1">
    <citation type="submission" date="2025-04" db="UniProtKB">
        <authorList>
            <consortium name="RefSeq"/>
        </authorList>
    </citation>
    <scope>IDENTIFICATION</scope>
    <source>
        <tissue evidence="15 16">Sperm</tissue>
    </source>
</reference>
<evidence type="ECO:0000256" key="9">
    <source>
        <dbReference type="ARBA" id="ARBA00040442"/>
    </source>
</evidence>
<feature type="compositionally biased region" description="Basic residues" evidence="12">
    <location>
        <begin position="419"/>
        <end position="432"/>
    </location>
</feature>
<dbReference type="FunFam" id="3.30.160.60:FF:000446">
    <property type="entry name" value="Zinc finger protein"/>
    <property type="match status" value="1"/>
</dbReference>
<dbReference type="AlphaFoldDB" id="A0AAJ7TIF6"/>
<feature type="compositionally biased region" description="Polar residues" evidence="12">
    <location>
        <begin position="460"/>
        <end position="482"/>
    </location>
</feature>
<dbReference type="RefSeq" id="XP_032818457.1">
    <property type="nucleotide sequence ID" value="XM_032962566.1"/>
</dbReference>